<evidence type="ECO:0000256" key="1">
    <source>
        <dbReference type="ARBA" id="ARBA00000085"/>
    </source>
</evidence>
<keyword evidence="9" id="KW-0175">Coiled coil</keyword>
<dbReference type="Pfam" id="PF02518">
    <property type="entry name" value="HATPase_c"/>
    <property type="match status" value="1"/>
</dbReference>
<dbReference type="SMART" id="SM00388">
    <property type="entry name" value="HisKA"/>
    <property type="match status" value="1"/>
</dbReference>
<evidence type="ECO:0000313" key="13">
    <source>
        <dbReference type="Proteomes" id="UP000648239"/>
    </source>
</evidence>
<dbReference type="InterPro" id="IPR036097">
    <property type="entry name" value="HisK_dim/P_sf"/>
</dbReference>
<keyword evidence="5" id="KW-0547">Nucleotide-binding</keyword>
<keyword evidence="4" id="KW-0808">Transferase</keyword>
<feature type="domain" description="Histidine kinase" evidence="11">
    <location>
        <begin position="239"/>
        <end position="452"/>
    </location>
</feature>
<evidence type="ECO:0000256" key="3">
    <source>
        <dbReference type="ARBA" id="ARBA00022553"/>
    </source>
</evidence>
<keyword evidence="10" id="KW-0812">Transmembrane</keyword>
<organism evidence="12 13">
    <name type="scientific">Candidatus Polarisedimenticola svalbardensis</name>
    <dbReference type="NCBI Taxonomy" id="2886004"/>
    <lineage>
        <taxon>Bacteria</taxon>
        <taxon>Pseudomonadati</taxon>
        <taxon>Acidobacteriota</taxon>
        <taxon>Candidatus Polarisedimenticolia</taxon>
        <taxon>Candidatus Polarisedimenticolales</taxon>
        <taxon>Candidatus Polarisedimenticolaceae</taxon>
        <taxon>Candidatus Polarisedimenticola</taxon>
    </lineage>
</organism>
<dbReference type="GO" id="GO:0000155">
    <property type="term" value="F:phosphorelay sensor kinase activity"/>
    <property type="evidence" value="ECO:0007669"/>
    <property type="project" value="InterPro"/>
</dbReference>
<keyword evidence="3" id="KW-0597">Phosphoprotein</keyword>
<sequence length="465" mass="51553">MKTGPIRTVFSPSVDGETIRAFVLFGVLLAAIAGLAGDLTFRELDLRVMSSKIGAAQEEAAAIARAVAALGRDHESIDFHRLRNKLSVLEAIIAERFEGRLVLGFVEIRDRYGAQLLWMDRESAAAGDSSLQMLVNREQYASPELDKLEQRVIRVPLLSASMQQAGEVRVGVAQGMVQRDMVQLRRSLRWKVFLAGSGGVVVLVVGLFYVIYLIRKNRRLEQSRQAAERRSYVGLLASGLAHEIRNPLNAMNMNLQMLEEEIQLSQGLEREEYGELLDSTKSEIERLEGLVNNFLAYARPARPKFEKRNLNQVVRELARFLEADFRQSGVVMELALEPMLPEADLDETQFKQAVMNLLVNARQILKNGGKVIVRTRPGASGEVVLEIEDDGPGMSPEVQAKVFEVFFSSRGGGTGLGLPISRQIVERHGGTIELDSKPGRGTRFRIRIPRNHPASLAGDGGAQEE</sequence>
<evidence type="ECO:0000259" key="11">
    <source>
        <dbReference type="PROSITE" id="PS50109"/>
    </source>
</evidence>
<reference evidence="12 13" key="1">
    <citation type="submission" date="2020-08" db="EMBL/GenBank/DDBJ databases">
        <title>Acidobacteriota in marine sediments use diverse sulfur dissimilation pathways.</title>
        <authorList>
            <person name="Wasmund K."/>
        </authorList>
    </citation>
    <scope>NUCLEOTIDE SEQUENCE [LARGE SCALE GENOMIC DNA]</scope>
    <source>
        <strain evidence="12">MAG AM4</strain>
    </source>
</reference>
<evidence type="ECO:0000256" key="6">
    <source>
        <dbReference type="ARBA" id="ARBA00022777"/>
    </source>
</evidence>
<dbReference type="SUPFAM" id="SSF55874">
    <property type="entry name" value="ATPase domain of HSP90 chaperone/DNA topoisomerase II/histidine kinase"/>
    <property type="match status" value="1"/>
</dbReference>
<dbReference type="InterPro" id="IPR005467">
    <property type="entry name" value="His_kinase_dom"/>
</dbReference>
<gene>
    <name evidence="12" type="ORF">IFK94_07090</name>
</gene>
<evidence type="ECO:0000256" key="2">
    <source>
        <dbReference type="ARBA" id="ARBA00012438"/>
    </source>
</evidence>
<evidence type="ECO:0000256" key="5">
    <source>
        <dbReference type="ARBA" id="ARBA00022741"/>
    </source>
</evidence>
<dbReference type="CDD" id="cd00075">
    <property type="entry name" value="HATPase"/>
    <property type="match status" value="1"/>
</dbReference>
<comment type="caution">
    <text evidence="12">The sequence shown here is derived from an EMBL/GenBank/DDBJ whole genome shotgun (WGS) entry which is preliminary data.</text>
</comment>
<feature type="transmembrane region" description="Helical" evidence="10">
    <location>
        <begin position="20"/>
        <end position="41"/>
    </location>
</feature>
<dbReference type="EMBL" id="JACXWD010000017">
    <property type="protein sequence ID" value="MBD3867870.1"/>
    <property type="molecule type" value="Genomic_DNA"/>
</dbReference>
<dbReference type="InterPro" id="IPR004358">
    <property type="entry name" value="Sig_transdc_His_kin-like_C"/>
</dbReference>
<accession>A0A8J6XYW9</accession>
<dbReference type="InterPro" id="IPR003661">
    <property type="entry name" value="HisK_dim/P_dom"/>
</dbReference>
<dbReference type="EC" id="2.7.13.3" evidence="2"/>
<keyword evidence="10" id="KW-1133">Transmembrane helix</keyword>
<evidence type="ECO:0000256" key="4">
    <source>
        <dbReference type="ARBA" id="ARBA00022679"/>
    </source>
</evidence>
<dbReference type="AlphaFoldDB" id="A0A8J6XYW9"/>
<dbReference type="Gene3D" id="3.30.565.10">
    <property type="entry name" value="Histidine kinase-like ATPase, C-terminal domain"/>
    <property type="match status" value="1"/>
</dbReference>
<keyword evidence="10" id="KW-0472">Membrane</keyword>
<dbReference type="PROSITE" id="PS50109">
    <property type="entry name" value="HIS_KIN"/>
    <property type="match status" value="1"/>
</dbReference>
<evidence type="ECO:0000313" key="12">
    <source>
        <dbReference type="EMBL" id="MBD3867870.1"/>
    </source>
</evidence>
<keyword evidence="7" id="KW-0067">ATP-binding</keyword>
<evidence type="ECO:0000256" key="7">
    <source>
        <dbReference type="ARBA" id="ARBA00022840"/>
    </source>
</evidence>
<dbReference type="InterPro" id="IPR003594">
    <property type="entry name" value="HATPase_dom"/>
</dbReference>
<dbReference type="PANTHER" id="PTHR43065">
    <property type="entry name" value="SENSOR HISTIDINE KINASE"/>
    <property type="match status" value="1"/>
</dbReference>
<dbReference type="PANTHER" id="PTHR43065:SF10">
    <property type="entry name" value="PEROXIDE STRESS-ACTIVATED HISTIDINE KINASE MAK3"/>
    <property type="match status" value="1"/>
</dbReference>
<protein>
    <recommendedName>
        <fullName evidence="2">histidine kinase</fullName>
        <ecNumber evidence="2">2.7.13.3</ecNumber>
    </recommendedName>
</protein>
<feature type="transmembrane region" description="Helical" evidence="10">
    <location>
        <begin position="192"/>
        <end position="214"/>
    </location>
</feature>
<name>A0A8J6XYW9_9BACT</name>
<dbReference type="Gene3D" id="1.10.287.130">
    <property type="match status" value="1"/>
</dbReference>
<dbReference type="Pfam" id="PF00512">
    <property type="entry name" value="HisKA"/>
    <property type="match status" value="1"/>
</dbReference>
<dbReference type="SUPFAM" id="SSF47384">
    <property type="entry name" value="Homodimeric domain of signal transducing histidine kinase"/>
    <property type="match status" value="1"/>
</dbReference>
<feature type="coiled-coil region" evidence="9">
    <location>
        <begin position="248"/>
        <end position="290"/>
    </location>
</feature>
<keyword evidence="6" id="KW-0418">Kinase</keyword>
<comment type="catalytic activity">
    <reaction evidence="1">
        <text>ATP + protein L-histidine = ADP + protein N-phospho-L-histidine.</text>
        <dbReference type="EC" id="2.7.13.3"/>
    </reaction>
</comment>
<evidence type="ECO:0000256" key="8">
    <source>
        <dbReference type="ARBA" id="ARBA00023012"/>
    </source>
</evidence>
<keyword evidence="8" id="KW-0902">Two-component regulatory system</keyword>
<evidence type="ECO:0000256" key="10">
    <source>
        <dbReference type="SAM" id="Phobius"/>
    </source>
</evidence>
<dbReference type="SMART" id="SM00387">
    <property type="entry name" value="HATPase_c"/>
    <property type="match status" value="1"/>
</dbReference>
<dbReference type="InterPro" id="IPR036890">
    <property type="entry name" value="HATPase_C_sf"/>
</dbReference>
<dbReference type="PRINTS" id="PR00344">
    <property type="entry name" value="BCTRLSENSOR"/>
</dbReference>
<proteinExistence type="predicted"/>
<evidence type="ECO:0000256" key="9">
    <source>
        <dbReference type="SAM" id="Coils"/>
    </source>
</evidence>
<dbReference type="GO" id="GO:0005524">
    <property type="term" value="F:ATP binding"/>
    <property type="evidence" value="ECO:0007669"/>
    <property type="project" value="UniProtKB-KW"/>
</dbReference>
<dbReference type="Proteomes" id="UP000648239">
    <property type="component" value="Unassembled WGS sequence"/>
</dbReference>
<dbReference type="CDD" id="cd00082">
    <property type="entry name" value="HisKA"/>
    <property type="match status" value="1"/>
</dbReference>